<reference evidence="2 3" key="1">
    <citation type="submission" date="2014-04" db="EMBL/GenBank/DDBJ databases">
        <authorList>
            <consortium name="DOE Joint Genome Institute"/>
            <person name="Kuo A."/>
            <person name="Kohler A."/>
            <person name="Nagy L.G."/>
            <person name="Floudas D."/>
            <person name="Copeland A."/>
            <person name="Barry K.W."/>
            <person name="Cichocki N."/>
            <person name="Veneault-Fourrey C."/>
            <person name="LaButti K."/>
            <person name="Lindquist E.A."/>
            <person name="Lipzen A."/>
            <person name="Lundell T."/>
            <person name="Morin E."/>
            <person name="Murat C."/>
            <person name="Sun H."/>
            <person name="Tunlid A."/>
            <person name="Henrissat B."/>
            <person name="Grigoriev I.V."/>
            <person name="Hibbett D.S."/>
            <person name="Martin F."/>
            <person name="Nordberg H.P."/>
            <person name="Cantor M.N."/>
            <person name="Hua S.X."/>
        </authorList>
    </citation>
    <scope>NUCLEOTIDE SEQUENCE [LARGE SCALE GENOMIC DNA]</scope>
    <source>
        <strain evidence="2 3">Foug A</strain>
    </source>
</reference>
<protein>
    <recommendedName>
        <fullName evidence="4">Helitron helicase-like domain-containing protein</fullName>
    </recommendedName>
</protein>
<proteinExistence type="predicted"/>
<dbReference type="STRING" id="1036808.A0A0C3DF39"/>
<evidence type="ECO:0000313" key="3">
    <source>
        <dbReference type="Proteomes" id="UP000053989"/>
    </source>
</evidence>
<feature type="region of interest" description="Disordered" evidence="1">
    <location>
        <begin position="87"/>
        <end position="108"/>
    </location>
</feature>
<dbReference type="HOGENOM" id="CLU_001324_5_7_1"/>
<evidence type="ECO:0000313" key="2">
    <source>
        <dbReference type="EMBL" id="KIM54681.1"/>
    </source>
</evidence>
<keyword evidence="3" id="KW-1185">Reference proteome</keyword>
<name>A0A0C3DF39_9AGAM</name>
<organism evidence="2 3">
    <name type="scientific">Scleroderma citrinum Foug A</name>
    <dbReference type="NCBI Taxonomy" id="1036808"/>
    <lineage>
        <taxon>Eukaryota</taxon>
        <taxon>Fungi</taxon>
        <taxon>Dikarya</taxon>
        <taxon>Basidiomycota</taxon>
        <taxon>Agaricomycotina</taxon>
        <taxon>Agaricomycetes</taxon>
        <taxon>Agaricomycetidae</taxon>
        <taxon>Boletales</taxon>
        <taxon>Sclerodermatineae</taxon>
        <taxon>Sclerodermataceae</taxon>
        <taxon>Scleroderma</taxon>
    </lineage>
</organism>
<dbReference type="OrthoDB" id="2669322at2759"/>
<sequence>MLNIQAGLAQGYYAHQQHLQALAYQEGQRQAMELHHRQHEAEAEYAECEQQELEMLCCQLELEQDIAIQQQWEWEHRDDLYQEYGPQSAEQHPEDQPNVPLAQPPPPPPWWQPLSPGGRPYHEPIIKNNLGAMNVECQHCHALHFDCEKLNHNFHEHIQQYNSSLAFTSLGVEVDRHTVQGSGPAAFHIHGALYHLMGSLMPAEGRDPSYAQLYIYDPQVATNHRTRRNPQLQCPVLQELHDMLANHHPYVEIYKQAYQVMQEKPAEQHTDVRVQLHFNPGTDGRRYNLPTTDEIATVIPGDGTEAINEHREIVLCLQGGHLQRISHLHHSYSTLHYVLLFPREEEGWHLSSPGLLRHLNIPLQQICPTRSKSVTQILYYAYHLHT</sequence>
<dbReference type="Proteomes" id="UP000053989">
    <property type="component" value="Unassembled WGS sequence"/>
</dbReference>
<reference evidence="3" key="2">
    <citation type="submission" date="2015-01" db="EMBL/GenBank/DDBJ databases">
        <title>Evolutionary Origins and Diversification of the Mycorrhizal Mutualists.</title>
        <authorList>
            <consortium name="DOE Joint Genome Institute"/>
            <consortium name="Mycorrhizal Genomics Consortium"/>
            <person name="Kohler A."/>
            <person name="Kuo A."/>
            <person name="Nagy L.G."/>
            <person name="Floudas D."/>
            <person name="Copeland A."/>
            <person name="Barry K.W."/>
            <person name="Cichocki N."/>
            <person name="Veneault-Fourrey C."/>
            <person name="LaButti K."/>
            <person name="Lindquist E.A."/>
            <person name="Lipzen A."/>
            <person name="Lundell T."/>
            <person name="Morin E."/>
            <person name="Murat C."/>
            <person name="Riley R."/>
            <person name="Ohm R."/>
            <person name="Sun H."/>
            <person name="Tunlid A."/>
            <person name="Henrissat B."/>
            <person name="Grigoriev I.V."/>
            <person name="Hibbett D.S."/>
            <person name="Martin F."/>
        </authorList>
    </citation>
    <scope>NUCLEOTIDE SEQUENCE [LARGE SCALE GENOMIC DNA]</scope>
    <source>
        <strain evidence="3">Foug A</strain>
    </source>
</reference>
<dbReference type="PANTHER" id="PTHR45786:SF74">
    <property type="entry name" value="ATP-DEPENDENT DNA HELICASE"/>
    <property type="match status" value="1"/>
</dbReference>
<dbReference type="EMBL" id="KN822149">
    <property type="protein sequence ID" value="KIM54681.1"/>
    <property type="molecule type" value="Genomic_DNA"/>
</dbReference>
<evidence type="ECO:0008006" key="4">
    <source>
        <dbReference type="Google" id="ProtNLM"/>
    </source>
</evidence>
<gene>
    <name evidence="2" type="ORF">SCLCIDRAFT_136225</name>
</gene>
<dbReference type="PANTHER" id="PTHR45786">
    <property type="entry name" value="DNA BINDING PROTEIN-LIKE"/>
    <property type="match status" value="1"/>
</dbReference>
<accession>A0A0C3DF39</accession>
<dbReference type="InParanoid" id="A0A0C3DF39"/>
<evidence type="ECO:0000256" key="1">
    <source>
        <dbReference type="SAM" id="MobiDB-lite"/>
    </source>
</evidence>
<dbReference type="AlphaFoldDB" id="A0A0C3DF39"/>